<feature type="domain" description="Rad50/SbcC-type AAA" evidence="2">
    <location>
        <begin position="26"/>
        <end position="68"/>
    </location>
</feature>
<accession>A0AA43ZAP2</accession>
<dbReference type="GO" id="GO:0016887">
    <property type="term" value="F:ATP hydrolysis activity"/>
    <property type="evidence" value="ECO:0007669"/>
    <property type="project" value="InterPro"/>
</dbReference>
<dbReference type="Gene3D" id="3.40.50.300">
    <property type="entry name" value="P-loop containing nucleotide triphosphate hydrolases"/>
    <property type="match status" value="2"/>
</dbReference>
<dbReference type="GO" id="GO:0005524">
    <property type="term" value="F:ATP binding"/>
    <property type="evidence" value="ECO:0007669"/>
    <property type="project" value="UniProtKB-KW"/>
</dbReference>
<comment type="caution">
    <text evidence="3">The sequence shown here is derived from an EMBL/GenBank/DDBJ whole genome shotgun (WGS) entry which is preliminary data.</text>
</comment>
<dbReference type="InterPro" id="IPR051396">
    <property type="entry name" value="Bact_Antivir_Def_Nuclease"/>
</dbReference>
<proteinExistence type="predicted"/>
<protein>
    <submittedName>
        <fullName evidence="3">ATP-binding protein</fullName>
    </submittedName>
</protein>
<name>A0AA43ZAP2_9GAMM</name>
<dbReference type="PANTHER" id="PTHR43581">
    <property type="entry name" value="ATP/GTP PHOSPHATASE"/>
    <property type="match status" value="1"/>
</dbReference>
<dbReference type="InterPro" id="IPR003959">
    <property type="entry name" value="ATPase_AAA_core"/>
</dbReference>
<keyword evidence="3" id="KW-0067">ATP-binding</keyword>
<dbReference type="GO" id="GO:0006302">
    <property type="term" value="P:double-strand break repair"/>
    <property type="evidence" value="ECO:0007669"/>
    <property type="project" value="InterPro"/>
</dbReference>
<organism evidence="3 4">
    <name type="scientific">Azotobacter chroococcum</name>
    <dbReference type="NCBI Taxonomy" id="353"/>
    <lineage>
        <taxon>Bacteria</taxon>
        <taxon>Pseudomonadati</taxon>
        <taxon>Pseudomonadota</taxon>
        <taxon>Gammaproteobacteria</taxon>
        <taxon>Pseudomonadales</taxon>
        <taxon>Pseudomonadaceae</taxon>
        <taxon>Azotobacter</taxon>
    </lineage>
</organism>
<dbReference type="Pfam" id="PF13476">
    <property type="entry name" value="AAA_23"/>
    <property type="match status" value="1"/>
</dbReference>
<evidence type="ECO:0000313" key="3">
    <source>
        <dbReference type="EMBL" id="NHN79770.1"/>
    </source>
</evidence>
<evidence type="ECO:0000259" key="2">
    <source>
        <dbReference type="Pfam" id="PF13476"/>
    </source>
</evidence>
<dbReference type="Proteomes" id="UP000736384">
    <property type="component" value="Unassembled WGS sequence"/>
</dbReference>
<dbReference type="PANTHER" id="PTHR43581:SF2">
    <property type="entry name" value="EXCINUCLEASE ATPASE SUBUNIT"/>
    <property type="match status" value="1"/>
</dbReference>
<sequence length="498" mass="56187">MKLSPTEIQQELERVRSNNYHQFIKRVRLRNVRGFNDEFVEFKTPVTALVGTNGGGKSTILGSAALAYKGIKPSQFFPKAFVGDDNMADWSVELELVDKAVARDRTITRTARFTQSKWRRDDFQDRHVEYIEILRTVPAGEISRFKKFLAGNMADFDVCPLGADTITYATAVLDKSIENYRIVRKRDNPTVKMYVGSTSNEIGYSQFHFGAGEASIIETIDRIESSPNNALILVEEVENGLHPVAVRLLVQYLQNAARRKRLQIIFTTHSQEAVNELPPEAVWASINKRTWNGKLSIESLRAITGQVTNTRVTYVEDEFVKEWVENALGRYGNGLAETTRVFAAGGYPNLVKVSQFHNDNPLLTIPSVALVDGDIYNQQTSPALPPHAKFIGEGFPGSIIFDYIYQNRNELASFIRQRCFLSQFGEDRILAAIQGVRNSACDHHMFFSELSQRLDFVSAVYIRAGMIDIFNERNPAFWAGIMEFVTEQISSNNAGNQN</sequence>
<gene>
    <name evidence="3" type="ORF">HA520_21250</name>
</gene>
<dbReference type="InterPro" id="IPR027417">
    <property type="entry name" value="P-loop_NTPase"/>
</dbReference>
<dbReference type="Pfam" id="PF13304">
    <property type="entry name" value="AAA_21"/>
    <property type="match status" value="1"/>
</dbReference>
<evidence type="ECO:0000313" key="4">
    <source>
        <dbReference type="Proteomes" id="UP000736384"/>
    </source>
</evidence>
<dbReference type="SUPFAM" id="SSF52540">
    <property type="entry name" value="P-loop containing nucleoside triphosphate hydrolases"/>
    <property type="match status" value="1"/>
</dbReference>
<dbReference type="RefSeq" id="WP_165894148.1">
    <property type="nucleotide sequence ID" value="NZ_JAAPAP010000027.1"/>
</dbReference>
<keyword evidence="3" id="KW-0547">Nucleotide-binding</keyword>
<dbReference type="AlphaFoldDB" id="A0AA43ZAP2"/>
<evidence type="ECO:0000259" key="1">
    <source>
        <dbReference type="Pfam" id="PF13304"/>
    </source>
</evidence>
<dbReference type="EMBL" id="JAAPAP010000027">
    <property type="protein sequence ID" value="NHN79770.1"/>
    <property type="molecule type" value="Genomic_DNA"/>
</dbReference>
<dbReference type="InterPro" id="IPR038729">
    <property type="entry name" value="Rad50/SbcC_AAA"/>
</dbReference>
<reference evidence="3" key="1">
    <citation type="submission" date="2020-03" db="EMBL/GenBank/DDBJ databases">
        <title>Genome assembly of Azotobacter chroococcum W5.</title>
        <authorList>
            <person name="Kannepalli A."/>
        </authorList>
    </citation>
    <scope>NUCLEOTIDE SEQUENCE</scope>
    <source>
        <strain evidence="3">W5</strain>
    </source>
</reference>
<feature type="domain" description="ATPase AAA-type core" evidence="1">
    <location>
        <begin position="226"/>
        <end position="274"/>
    </location>
</feature>